<keyword evidence="2" id="KW-1185">Reference proteome</keyword>
<dbReference type="EMBL" id="KN835163">
    <property type="protein sequence ID" value="KIK46082.1"/>
    <property type="molecule type" value="Genomic_DNA"/>
</dbReference>
<evidence type="ECO:0000313" key="2">
    <source>
        <dbReference type="Proteomes" id="UP000054485"/>
    </source>
</evidence>
<reference evidence="2" key="2">
    <citation type="submission" date="2015-01" db="EMBL/GenBank/DDBJ databases">
        <title>Evolutionary Origins and Diversification of the Mycorrhizal Mutualists.</title>
        <authorList>
            <consortium name="DOE Joint Genome Institute"/>
            <consortium name="Mycorrhizal Genomics Consortium"/>
            <person name="Kohler A."/>
            <person name="Kuo A."/>
            <person name="Nagy L.G."/>
            <person name="Floudas D."/>
            <person name="Copeland A."/>
            <person name="Barry K.W."/>
            <person name="Cichocki N."/>
            <person name="Veneault-Fourrey C."/>
            <person name="LaButti K."/>
            <person name="Lindquist E.A."/>
            <person name="Lipzen A."/>
            <person name="Lundell T."/>
            <person name="Morin E."/>
            <person name="Murat C."/>
            <person name="Riley R."/>
            <person name="Ohm R."/>
            <person name="Sun H."/>
            <person name="Tunlid A."/>
            <person name="Henrissat B."/>
            <person name="Grigoriev I.V."/>
            <person name="Hibbett D.S."/>
            <person name="Martin F."/>
        </authorList>
    </citation>
    <scope>NUCLEOTIDE SEQUENCE [LARGE SCALE GENOMIC DNA]</scope>
    <source>
        <strain evidence="2">UH-Slu-Lm8-n1</strain>
    </source>
</reference>
<evidence type="ECO:0000313" key="1">
    <source>
        <dbReference type="EMBL" id="KIK46082.1"/>
    </source>
</evidence>
<proteinExistence type="predicted"/>
<name>A0A0D0BJJ3_9AGAM</name>
<sequence>MESVENCRSYPPLADCLRYADPNAEPTEHQPSVADVLQVKRYLQQRELPQELIERIIDEGSYWPHSTIYIERPRTFPVYREGKRHDGGIFIRTLPLGVHGTEGDFRIVEKDFEDGGTAWEKKLQIGGLDDALPSAPMLSSSRPCRKIEFQLWTRDQRLRKQFPITFTASYVWCDISIEKLEAPISDPVEWPARFLFDECSAELSSMPPDTGRPFYPPSMKLLKNLAAKSSASDHTMFWHSSDAFDKDADGDCFWHFLDNTFDRQAAKTAEVGKMVRSLQVGDCMSMLAYSRFPESEAPVHEARVTVYWAV</sequence>
<dbReference type="STRING" id="930992.A0A0D0BJJ3"/>
<reference evidence="1 2" key="1">
    <citation type="submission" date="2014-04" db="EMBL/GenBank/DDBJ databases">
        <authorList>
            <consortium name="DOE Joint Genome Institute"/>
            <person name="Kuo A."/>
            <person name="Ruytinx J."/>
            <person name="Rineau F."/>
            <person name="Colpaert J."/>
            <person name="Kohler A."/>
            <person name="Nagy L.G."/>
            <person name="Floudas D."/>
            <person name="Copeland A."/>
            <person name="Barry K.W."/>
            <person name="Cichocki N."/>
            <person name="Veneault-Fourrey C."/>
            <person name="LaButti K."/>
            <person name="Lindquist E.A."/>
            <person name="Lipzen A."/>
            <person name="Lundell T."/>
            <person name="Morin E."/>
            <person name="Murat C."/>
            <person name="Sun H."/>
            <person name="Tunlid A."/>
            <person name="Henrissat B."/>
            <person name="Grigoriev I.V."/>
            <person name="Hibbett D.S."/>
            <person name="Martin F."/>
            <person name="Nordberg H.P."/>
            <person name="Cantor M.N."/>
            <person name="Hua S.X."/>
        </authorList>
    </citation>
    <scope>NUCLEOTIDE SEQUENCE [LARGE SCALE GENOMIC DNA]</scope>
    <source>
        <strain evidence="1 2">UH-Slu-Lm8-n1</strain>
    </source>
</reference>
<organism evidence="1 2">
    <name type="scientific">Suillus luteus UH-Slu-Lm8-n1</name>
    <dbReference type="NCBI Taxonomy" id="930992"/>
    <lineage>
        <taxon>Eukaryota</taxon>
        <taxon>Fungi</taxon>
        <taxon>Dikarya</taxon>
        <taxon>Basidiomycota</taxon>
        <taxon>Agaricomycotina</taxon>
        <taxon>Agaricomycetes</taxon>
        <taxon>Agaricomycetidae</taxon>
        <taxon>Boletales</taxon>
        <taxon>Suillineae</taxon>
        <taxon>Suillaceae</taxon>
        <taxon>Suillus</taxon>
    </lineage>
</organism>
<dbReference type="InParanoid" id="A0A0D0BJJ3"/>
<dbReference type="Proteomes" id="UP000054485">
    <property type="component" value="Unassembled WGS sequence"/>
</dbReference>
<dbReference type="OrthoDB" id="66095at2759"/>
<dbReference type="HOGENOM" id="CLU_041809_0_0_1"/>
<protein>
    <submittedName>
        <fullName evidence="1">Uncharacterized protein</fullName>
    </submittedName>
</protein>
<gene>
    <name evidence="1" type="ORF">CY34DRAFT_800771</name>
</gene>
<accession>A0A0D0BJJ3</accession>
<dbReference type="AlphaFoldDB" id="A0A0D0BJJ3"/>